<dbReference type="EMBL" id="KV423943">
    <property type="protein sequence ID" value="KZT59164.1"/>
    <property type="molecule type" value="Genomic_DNA"/>
</dbReference>
<dbReference type="AlphaFoldDB" id="A0A165HDP6"/>
<keyword evidence="4" id="KW-1185">Reference proteome</keyword>
<name>A0A165HDP6_9BASI</name>
<evidence type="ECO:0008006" key="5">
    <source>
        <dbReference type="Google" id="ProtNLM"/>
    </source>
</evidence>
<sequence length="294" mass="28288">MQILSSSILLLVLSVAGAQARPRNVSMRSLSPVAKGLSARSPRLDTPPMFKRQEVCQSQCAGDASTLSAMSACVSSGTPNTESVCICQQMANLSSGCESCILNYDEITPADWAATCADASSLAGGATAITSAAAPATTSSGTCSSQCSSASDLSGAQALSACSESDTNCLCSAASTLSSACLTCVLTEADLTTTEFQSLCSASSAGTTAAIPAGSTTVSAALPAGTTSAVAAASSKAASGGSGTSAGGAGGSSAASSPSASTTAHSAAGKVALGGHGAIMTLFVVFVSGVMALL</sequence>
<gene>
    <name evidence="3" type="ORF">CALCODRAFT_554364</name>
</gene>
<organism evidence="3 4">
    <name type="scientific">Calocera cornea HHB12733</name>
    <dbReference type="NCBI Taxonomy" id="1353952"/>
    <lineage>
        <taxon>Eukaryota</taxon>
        <taxon>Fungi</taxon>
        <taxon>Dikarya</taxon>
        <taxon>Basidiomycota</taxon>
        <taxon>Agaricomycotina</taxon>
        <taxon>Dacrymycetes</taxon>
        <taxon>Dacrymycetales</taxon>
        <taxon>Dacrymycetaceae</taxon>
        <taxon>Calocera</taxon>
    </lineage>
</organism>
<keyword evidence="1" id="KW-1133">Transmembrane helix</keyword>
<feature type="transmembrane region" description="Helical" evidence="1">
    <location>
        <begin position="271"/>
        <end position="293"/>
    </location>
</feature>
<evidence type="ECO:0000256" key="1">
    <source>
        <dbReference type="SAM" id="Phobius"/>
    </source>
</evidence>
<accession>A0A165HDP6</accession>
<keyword evidence="1" id="KW-0472">Membrane</keyword>
<feature type="chain" id="PRO_5007858637" description="Extracellular membrane protein CFEM domain-containing protein" evidence="2">
    <location>
        <begin position="21"/>
        <end position="294"/>
    </location>
</feature>
<evidence type="ECO:0000313" key="3">
    <source>
        <dbReference type="EMBL" id="KZT59164.1"/>
    </source>
</evidence>
<proteinExistence type="predicted"/>
<dbReference type="OrthoDB" id="3366144at2759"/>
<evidence type="ECO:0000313" key="4">
    <source>
        <dbReference type="Proteomes" id="UP000076842"/>
    </source>
</evidence>
<protein>
    <recommendedName>
        <fullName evidence="5">Extracellular membrane protein CFEM domain-containing protein</fullName>
    </recommendedName>
</protein>
<feature type="signal peptide" evidence="2">
    <location>
        <begin position="1"/>
        <end position="20"/>
    </location>
</feature>
<dbReference type="Proteomes" id="UP000076842">
    <property type="component" value="Unassembled WGS sequence"/>
</dbReference>
<dbReference type="InParanoid" id="A0A165HDP6"/>
<reference evidence="3 4" key="1">
    <citation type="journal article" date="2016" name="Mol. Biol. Evol.">
        <title>Comparative Genomics of Early-Diverging Mushroom-Forming Fungi Provides Insights into the Origins of Lignocellulose Decay Capabilities.</title>
        <authorList>
            <person name="Nagy L.G."/>
            <person name="Riley R."/>
            <person name="Tritt A."/>
            <person name="Adam C."/>
            <person name="Daum C."/>
            <person name="Floudas D."/>
            <person name="Sun H."/>
            <person name="Yadav J.S."/>
            <person name="Pangilinan J."/>
            <person name="Larsson K.H."/>
            <person name="Matsuura K."/>
            <person name="Barry K."/>
            <person name="Labutti K."/>
            <person name="Kuo R."/>
            <person name="Ohm R.A."/>
            <person name="Bhattacharya S.S."/>
            <person name="Shirouzu T."/>
            <person name="Yoshinaga Y."/>
            <person name="Martin F.M."/>
            <person name="Grigoriev I.V."/>
            <person name="Hibbett D.S."/>
        </authorList>
    </citation>
    <scope>NUCLEOTIDE SEQUENCE [LARGE SCALE GENOMIC DNA]</scope>
    <source>
        <strain evidence="3 4">HHB12733</strain>
    </source>
</reference>
<evidence type="ECO:0000256" key="2">
    <source>
        <dbReference type="SAM" id="SignalP"/>
    </source>
</evidence>
<keyword evidence="1" id="KW-0812">Transmembrane</keyword>
<keyword evidence="2" id="KW-0732">Signal</keyword>